<feature type="compositionally biased region" description="Low complexity" evidence="1">
    <location>
        <begin position="98"/>
        <end position="114"/>
    </location>
</feature>
<dbReference type="AlphaFoldDB" id="A0A0V0QL63"/>
<evidence type="ECO:0000256" key="1">
    <source>
        <dbReference type="SAM" id="MobiDB-lite"/>
    </source>
</evidence>
<feature type="compositionally biased region" description="Low complexity" evidence="1">
    <location>
        <begin position="78"/>
        <end position="91"/>
    </location>
</feature>
<dbReference type="EMBL" id="LDAU01000147">
    <property type="protein sequence ID" value="KRX02989.1"/>
    <property type="molecule type" value="Genomic_DNA"/>
</dbReference>
<feature type="compositionally biased region" description="Low complexity" evidence="1">
    <location>
        <begin position="249"/>
        <end position="270"/>
    </location>
</feature>
<proteinExistence type="predicted"/>
<organism evidence="2 3">
    <name type="scientific">Pseudocohnilembus persalinus</name>
    <name type="common">Ciliate</name>
    <dbReference type="NCBI Taxonomy" id="266149"/>
    <lineage>
        <taxon>Eukaryota</taxon>
        <taxon>Sar</taxon>
        <taxon>Alveolata</taxon>
        <taxon>Ciliophora</taxon>
        <taxon>Intramacronucleata</taxon>
        <taxon>Oligohymenophorea</taxon>
        <taxon>Scuticociliatia</taxon>
        <taxon>Philasterida</taxon>
        <taxon>Pseudocohnilembidae</taxon>
        <taxon>Pseudocohnilembus</taxon>
    </lineage>
</organism>
<feature type="region of interest" description="Disordered" evidence="1">
    <location>
        <begin position="67"/>
        <end position="115"/>
    </location>
</feature>
<dbReference type="InParanoid" id="A0A0V0QL63"/>
<sequence>MTKEAQFRRESENRTFSERQLDKFILNQEKQTIRSEKQKLDDEITKRIQTNNKTFSFGKNQLLKNQQNENKGQDSPLQKNENQIQQQQTETQIKEKNNNQSQNQSDTQQQQNQQMSLKDAFTKVCKNLSHENKFQKALQTLQQLVIKHIHHASLLQRFDILLLIFQNRQKFSKREDLKQIAQDIYKIIPIVDNLEQDKQQIHLKADPIEQHQVEVKELKDKQKQEQKNVVMSIRDKLKKKNNEDKIKDQQQQNSEKLENNQQNQKQNQQEQEILERQIPEYDYTCQSENAEKYINNDKEFLFFIKQTIIIEIMEFLVEFYKNKWARSSINQILADIYYNKKFLFDEKLHEKMDLLAEKWIDQKNSQTSQDFKRSQIDGSILGIGNSKNQVTDGRATRIILDNGANKWGNNQR</sequence>
<gene>
    <name evidence="2" type="ORF">PPERSA_03080</name>
</gene>
<keyword evidence="3" id="KW-1185">Reference proteome</keyword>
<protein>
    <submittedName>
        <fullName evidence="2">Uncharacterized protein</fullName>
    </submittedName>
</protein>
<name>A0A0V0QL63_PSEPJ</name>
<evidence type="ECO:0000313" key="2">
    <source>
        <dbReference type="EMBL" id="KRX02989.1"/>
    </source>
</evidence>
<evidence type="ECO:0000313" key="3">
    <source>
        <dbReference type="Proteomes" id="UP000054937"/>
    </source>
</evidence>
<dbReference type="Proteomes" id="UP000054937">
    <property type="component" value="Unassembled WGS sequence"/>
</dbReference>
<comment type="caution">
    <text evidence="2">The sequence shown here is derived from an EMBL/GenBank/DDBJ whole genome shotgun (WGS) entry which is preliminary data.</text>
</comment>
<feature type="region of interest" description="Disordered" evidence="1">
    <location>
        <begin position="240"/>
        <end position="270"/>
    </location>
</feature>
<reference evidence="2 3" key="1">
    <citation type="journal article" date="2015" name="Sci. Rep.">
        <title>Genome of the facultative scuticociliatosis pathogen Pseudocohnilembus persalinus provides insight into its virulence through horizontal gene transfer.</title>
        <authorList>
            <person name="Xiong J."/>
            <person name="Wang G."/>
            <person name="Cheng J."/>
            <person name="Tian M."/>
            <person name="Pan X."/>
            <person name="Warren A."/>
            <person name="Jiang C."/>
            <person name="Yuan D."/>
            <person name="Miao W."/>
        </authorList>
    </citation>
    <scope>NUCLEOTIDE SEQUENCE [LARGE SCALE GENOMIC DNA]</scope>
    <source>
        <strain evidence="2">36N120E</strain>
    </source>
</reference>
<accession>A0A0V0QL63</accession>